<dbReference type="Proteomes" id="UP000034164">
    <property type="component" value="Unassembled WGS sequence"/>
</dbReference>
<accession>A0A0G2HST5</accession>
<keyword evidence="4 7" id="KW-0732">Signal</keyword>
<dbReference type="GO" id="GO:0031505">
    <property type="term" value="P:fungal-type cell wall organization"/>
    <property type="evidence" value="ECO:0007669"/>
    <property type="project" value="TreeGrafter"/>
</dbReference>
<evidence type="ECO:0000256" key="2">
    <source>
        <dbReference type="ARBA" id="ARBA00022512"/>
    </source>
</evidence>
<dbReference type="GO" id="GO:0005886">
    <property type="term" value="C:plasma membrane"/>
    <property type="evidence" value="ECO:0007669"/>
    <property type="project" value="TreeGrafter"/>
</dbReference>
<dbReference type="EMBL" id="LCZI01001329">
    <property type="protein sequence ID" value="KKZ61197.1"/>
    <property type="molecule type" value="Genomic_DNA"/>
</dbReference>
<dbReference type="Pfam" id="PF12454">
    <property type="entry name" value="Ecm33"/>
    <property type="match status" value="1"/>
</dbReference>
<feature type="signal peptide" evidence="7">
    <location>
        <begin position="1"/>
        <end position="19"/>
    </location>
</feature>
<evidence type="ECO:0008006" key="10">
    <source>
        <dbReference type="Google" id="ProtNLM"/>
    </source>
</evidence>
<feature type="region of interest" description="Disordered" evidence="6">
    <location>
        <begin position="342"/>
        <end position="366"/>
    </location>
</feature>
<comment type="caution">
    <text evidence="8">The sequence shown here is derived from an EMBL/GenBank/DDBJ whole genome shotgun (WGS) entry which is preliminary data.</text>
</comment>
<gene>
    <name evidence="8" type="ORF">EMCG_04183</name>
</gene>
<evidence type="ECO:0000313" key="9">
    <source>
        <dbReference type="Proteomes" id="UP000034164"/>
    </source>
</evidence>
<evidence type="ECO:0000256" key="6">
    <source>
        <dbReference type="SAM" id="MobiDB-lite"/>
    </source>
</evidence>
<dbReference type="InterPro" id="IPR051648">
    <property type="entry name" value="CWI-Assembly_Regulator"/>
</dbReference>
<evidence type="ECO:0000256" key="1">
    <source>
        <dbReference type="ARBA" id="ARBA00004191"/>
    </source>
</evidence>
<proteinExistence type="predicted"/>
<dbReference type="PANTHER" id="PTHR31018:SF3">
    <property type="entry name" value="RECEPTOR PROTEIN-TYROSINE KINASE"/>
    <property type="match status" value="1"/>
</dbReference>
<name>A0A0G2HST5_9EURO</name>
<evidence type="ECO:0000313" key="8">
    <source>
        <dbReference type="EMBL" id="KKZ61197.1"/>
    </source>
</evidence>
<dbReference type="PANTHER" id="PTHR31018">
    <property type="entry name" value="SPORULATION-SPECIFIC PROTEIN-RELATED"/>
    <property type="match status" value="1"/>
</dbReference>
<keyword evidence="5" id="KW-0325">Glycoprotein</keyword>
<dbReference type="AlphaFoldDB" id="A0A0G2HST5"/>
<dbReference type="VEuPathDB" id="FungiDB:EMCG_04183"/>
<dbReference type="Gene3D" id="3.80.20.20">
    <property type="entry name" value="Receptor L-domain"/>
    <property type="match status" value="1"/>
</dbReference>
<comment type="subcellular location">
    <subcellularLocation>
        <location evidence="1">Secreted</location>
        <location evidence="1">Cell wall</location>
    </subcellularLocation>
</comment>
<feature type="chain" id="PRO_5002545308" description="Protein ecm33" evidence="7">
    <location>
        <begin position="20"/>
        <end position="387"/>
    </location>
</feature>
<evidence type="ECO:0000256" key="4">
    <source>
        <dbReference type="ARBA" id="ARBA00022729"/>
    </source>
</evidence>
<dbReference type="GO" id="GO:0009277">
    <property type="term" value="C:fungal-type cell wall"/>
    <property type="evidence" value="ECO:0007669"/>
    <property type="project" value="TreeGrafter"/>
</dbReference>
<dbReference type="OrthoDB" id="536881at2759"/>
<evidence type="ECO:0000256" key="3">
    <source>
        <dbReference type="ARBA" id="ARBA00022525"/>
    </source>
</evidence>
<dbReference type="SUPFAM" id="SSF52058">
    <property type="entry name" value="L domain-like"/>
    <property type="match status" value="2"/>
</dbReference>
<dbReference type="GO" id="GO:0009986">
    <property type="term" value="C:cell surface"/>
    <property type="evidence" value="ECO:0007669"/>
    <property type="project" value="TreeGrafter"/>
</dbReference>
<sequence length="387" mass="41439">MAIMRYILPALAIAGLAVGQNSCKGPKTIQNQGDASALSSCKKFEGDLNIAAQVPRGEIIIDGIQEITGSLTAKGSQNLTGLFAPQIRSIGDTFMLSGAIELRTVQFDALTEVGALNFEALPNIQQLAFTKGIAKAKNIRISNTDLANLKGIALETVGDMEISNNPHLMEADVAQITNITGYASFSANHMDLKISFVNLENALNMTFRNVSSIDIPSLKRTEGLLGFYSNFFETLKAPNLTSTGDLVFADNSDLKNFSFPILETVRGAFQIANNTELETINGVPELQNVHGALDFTGKISKVDLPKLKEVRGEFNLQTTEKFDCDALKAQVGKVGEWVCRDKQENPQTGSNPISGDKNKPSNAGGTLSPHAGMAMLALIGGLLSFAL</sequence>
<evidence type="ECO:0000256" key="7">
    <source>
        <dbReference type="SAM" id="SignalP"/>
    </source>
</evidence>
<keyword evidence="3" id="KW-0964">Secreted</keyword>
<keyword evidence="2" id="KW-0134">Cell wall</keyword>
<organism evidence="8 9">
    <name type="scientific">[Emmonsia] crescens</name>
    <dbReference type="NCBI Taxonomy" id="73230"/>
    <lineage>
        <taxon>Eukaryota</taxon>
        <taxon>Fungi</taxon>
        <taxon>Dikarya</taxon>
        <taxon>Ascomycota</taxon>
        <taxon>Pezizomycotina</taxon>
        <taxon>Eurotiomycetes</taxon>
        <taxon>Eurotiomycetidae</taxon>
        <taxon>Onygenales</taxon>
        <taxon>Ajellomycetaceae</taxon>
        <taxon>Emergomyces</taxon>
    </lineage>
</organism>
<protein>
    <recommendedName>
        <fullName evidence="10">Protein ecm33</fullName>
    </recommendedName>
</protein>
<evidence type="ECO:0000256" key="5">
    <source>
        <dbReference type="ARBA" id="ARBA00023180"/>
    </source>
</evidence>
<dbReference type="InterPro" id="IPR036941">
    <property type="entry name" value="Rcpt_L-dom_sf"/>
</dbReference>
<reference evidence="9" key="1">
    <citation type="journal article" date="2015" name="PLoS Genet.">
        <title>The dynamic genome and transcriptome of the human fungal pathogen Blastomyces and close relative Emmonsia.</title>
        <authorList>
            <person name="Munoz J.F."/>
            <person name="Gauthier G.M."/>
            <person name="Desjardins C.A."/>
            <person name="Gallo J.E."/>
            <person name="Holder J."/>
            <person name="Sullivan T.D."/>
            <person name="Marty A.J."/>
            <person name="Carmen J.C."/>
            <person name="Chen Z."/>
            <person name="Ding L."/>
            <person name="Gujja S."/>
            <person name="Magrini V."/>
            <person name="Misas E."/>
            <person name="Mitreva M."/>
            <person name="Priest M."/>
            <person name="Saif S."/>
            <person name="Whiston E.A."/>
            <person name="Young S."/>
            <person name="Zeng Q."/>
            <person name="Goldman W.E."/>
            <person name="Mardis E.R."/>
            <person name="Taylor J.W."/>
            <person name="McEwen J.G."/>
            <person name="Clay O.K."/>
            <person name="Klein B.S."/>
            <person name="Cuomo C.A."/>
        </authorList>
    </citation>
    <scope>NUCLEOTIDE SEQUENCE [LARGE SCALE GENOMIC DNA]</scope>
    <source>
        <strain evidence="9">UAMH 3008</strain>
    </source>
</reference>